<dbReference type="InterPro" id="IPR002937">
    <property type="entry name" value="Amino_oxidase"/>
</dbReference>
<dbReference type="GO" id="GO:0016491">
    <property type="term" value="F:oxidoreductase activity"/>
    <property type="evidence" value="ECO:0007669"/>
    <property type="project" value="InterPro"/>
</dbReference>
<feature type="domain" description="Amine oxidase" evidence="7">
    <location>
        <begin position="117"/>
        <end position="420"/>
    </location>
</feature>
<evidence type="ECO:0000256" key="2">
    <source>
        <dbReference type="ARBA" id="ARBA00022630"/>
    </source>
</evidence>
<keyword evidence="3" id="KW-0732">Signal</keyword>
<name>A0A0B7B8V3_9EUPU</name>
<evidence type="ECO:0000259" key="7">
    <source>
        <dbReference type="Pfam" id="PF01593"/>
    </source>
</evidence>
<dbReference type="PANTHER" id="PTHR46091:SF3">
    <property type="entry name" value="AMINE OXIDASE DOMAIN-CONTAINING PROTEIN"/>
    <property type="match status" value="1"/>
</dbReference>
<dbReference type="PANTHER" id="PTHR46091">
    <property type="entry name" value="BLR7054 PROTEIN"/>
    <property type="match status" value="1"/>
</dbReference>
<sequence>MKSGPGYYQNLIDQFPQEKAAILKYRDLIKDASSSFISMLLLKILPRFLVSVLLKTGLYNLVLKCYRKGYATKTLQEVLDGLTDNTELHVVLSYICGDYGVFPKDAPFLLHAGLIQHYEHGAFYPVNGTSEIAYQMIKEIHKGGGKVLVEAPVSQILCDSNGTAVGVRVGKNELDIHAKYIVSDAGVVNTFKTLLPENVAKSSSIYPLIEKVGQSYSFLSVFIGVEGSSSELKLPAGNVWWYNGPDINKSMDAYMNLRADEIDTAEIGCSFISFPSAKDPEFEKKFPGKTSVLAITLANWDWFKEWKDEKLRHRGDRYEDLKDIFGRKLWQQCIELYPQLDGKKVYMEVGTPVTNQYYLACPQGEMYGLDQRVSRFSAEVTSTLRSDTDIKGLYLTGQDTFSCGFTPAVLSGLFCASKILNRNIYMDLLKLRKQINGTSSIISGLSGASSITNGISHKKKE</sequence>
<evidence type="ECO:0000256" key="4">
    <source>
        <dbReference type="ARBA" id="ARBA00022827"/>
    </source>
</evidence>
<organism evidence="8">
    <name type="scientific">Arion vulgaris</name>
    <dbReference type="NCBI Taxonomy" id="1028688"/>
    <lineage>
        <taxon>Eukaryota</taxon>
        <taxon>Metazoa</taxon>
        <taxon>Spiralia</taxon>
        <taxon>Lophotrochozoa</taxon>
        <taxon>Mollusca</taxon>
        <taxon>Gastropoda</taxon>
        <taxon>Heterobranchia</taxon>
        <taxon>Euthyneura</taxon>
        <taxon>Panpulmonata</taxon>
        <taxon>Eupulmonata</taxon>
        <taxon>Stylommatophora</taxon>
        <taxon>Helicina</taxon>
        <taxon>Arionoidea</taxon>
        <taxon>Arionidae</taxon>
        <taxon>Arion</taxon>
    </lineage>
</organism>
<dbReference type="Gene3D" id="3.50.50.60">
    <property type="entry name" value="FAD/NAD(P)-binding domain"/>
    <property type="match status" value="1"/>
</dbReference>
<evidence type="ECO:0000256" key="1">
    <source>
        <dbReference type="ARBA" id="ARBA00005855"/>
    </source>
</evidence>
<evidence type="ECO:0000256" key="5">
    <source>
        <dbReference type="ARBA" id="ARBA00022857"/>
    </source>
</evidence>
<dbReference type="EMBL" id="HACG01042477">
    <property type="protein sequence ID" value="CEK89342.1"/>
    <property type="molecule type" value="Transcribed_RNA"/>
</dbReference>
<dbReference type="InterPro" id="IPR052206">
    <property type="entry name" value="Retinol_saturase"/>
</dbReference>
<accession>A0A0B7B8V3</accession>
<evidence type="ECO:0000313" key="8">
    <source>
        <dbReference type="EMBL" id="CEK89342.1"/>
    </source>
</evidence>
<proteinExistence type="inferred from homology"/>
<keyword evidence="6" id="KW-0520">NAD</keyword>
<evidence type="ECO:0000256" key="3">
    <source>
        <dbReference type="ARBA" id="ARBA00022729"/>
    </source>
</evidence>
<reference evidence="8" key="1">
    <citation type="submission" date="2014-12" db="EMBL/GenBank/DDBJ databases">
        <title>Insight into the proteome of Arion vulgaris.</title>
        <authorList>
            <person name="Aradska J."/>
            <person name="Bulat T."/>
            <person name="Smidak R."/>
            <person name="Sarate P."/>
            <person name="Gangsoo J."/>
            <person name="Sialana F."/>
            <person name="Bilban M."/>
            <person name="Lubec G."/>
        </authorList>
    </citation>
    <scope>NUCLEOTIDE SEQUENCE</scope>
    <source>
        <tissue evidence="8">Skin</tissue>
    </source>
</reference>
<evidence type="ECO:0000256" key="6">
    <source>
        <dbReference type="ARBA" id="ARBA00023027"/>
    </source>
</evidence>
<gene>
    <name evidence="8" type="primary">ORF170376</name>
</gene>
<protein>
    <recommendedName>
        <fullName evidence="7">Amine oxidase domain-containing protein</fullName>
    </recommendedName>
</protein>
<keyword evidence="4" id="KW-0274">FAD</keyword>
<dbReference type="Pfam" id="PF01593">
    <property type="entry name" value="Amino_oxidase"/>
    <property type="match status" value="1"/>
</dbReference>
<dbReference type="InterPro" id="IPR036188">
    <property type="entry name" value="FAD/NAD-bd_sf"/>
</dbReference>
<dbReference type="SUPFAM" id="SSF51905">
    <property type="entry name" value="FAD/NAD(P)-binding domain"/>
    <property type="match status" value="1"/>
</dbReference>
<comment type="similarity">
    <text evidence="1">Belongs to the carotenoid/retinoid oxidoreductase family. CrtISO subfamily.</text>
</comment>
<dbReference type="AlphaFoldDB" id="A0A0B7B8V3"/>
<keyword evidence="5" id="KW-0521">NADP</keyword>
<keyword evidence="2" id="KW-0285">Flavoprotein</keyword>